<feature type="domain" description="DUF6705" evidence="2">
    <location>
        <begin position="1"/>
        <end position="167"/>
    </location>
</feature>
<keyword evidence="1" id="KW-0732">Signal</keyword>
<comment type="caution">
    <text evidence="3">The sequence shown here is derived from an EMBL/GenBank/DDBJ whole genome shotgun (WGS) entry which is preliminary data.</text>
</comment>
<gene>
    <name evidence="3" type="ORF">B0A62_01015</name>
</gene>
<dbReference type="RefSeq" id="WP_051885481.1">
    <property type="nucleotide sequence ID" value="NZ_JBEWQG010000004.1"/>
</dbReference>
<dbReference type="Proteomes" id="UP000198424">
    <property type="component" value="Unassembled WGS sequence"/>
</dbReference>
<evidence type="ECO:0000259" key="2">
    <source>
        <dbReference type="Pfam" id="PF20448"/>
    </source>
</evidence>
<organism evidence="3 4">
    <name type="scientific">Flavobacterium hydatis</name>
    <name type="common">Cytophaga aquatilis</name>
    <dbReference type="NCBI Taxonomy" id="991"/>
    <lineage>
        <taxon>Bacteria</taxon>
        <taxon>Pseudomonadati</taxon>
        <taxon>Bacteroidota</taxon>
        <taxon>Flavobacteriia</taxon>
        <taxon>Flavobacteriales</taxon>
        <taxon>Flavobacteriaceae</taxon>
        <taxon>Flavobacterium</taxon>
    </lineage>
</organism>
<dbReference type="Pfam" id="PF20448">
    <property type="entry name" value="DUF6705"/>
    <property type="match status" value="1"/>
</dbReference>
<dbReference type="InterPro" id="IPR046551">
    <property type="entry name" value="DUF6705"/>
</dbReference>
<keyword evidence="4" id="KW-1185">Reference proteome</keyword>
<name>A0ABX4CN64_FLAHY</name>
<feature type="signal peptide" evidence="1">
    <location>
        <begin position="1"/>
        <end position="19"/>
    </location>
</feature>
<evidence type="ECO:0000313" key="3">
    <source>
        <dbReference type="EMBL" id="OXA98411.1"/>
    </source>
</evidence>
<protein>
    <recommendedName>
        <fullName evidence="2">DUF6705 domain-containing protein</fullName>
    </recommendedName>
</protein>
<evidence type="ECO:0000313" key="4">
    <source>
        <dbReference type="Proteomes" id="UP000198424"/>
    </source>
</evidence>
<feature type="chain" id="PRO_5047190861" description="DUF6705 domain-containing protein" evidence="1">
    <location>
        <begin position="20"/>
        <end position="190"/>
    </location>
</feature>
<reference evidence="3 4" key="1">
    <citation type="submission" date="2016-11" db="EMBL/GenBank/DDBJ databases">
        <title>Whole genomes of Flavobacteriaceae.</title>
        <authorList>
            <person name="Stine C."/>
            <person name="Li C."/>
            <person name="Tadesse D."/>
        </authorList>
    </citation>
    <scope>NUCLEOTIDE SEQUENCE [LARGE SCALE GENOMIC DNA]</scope>
    <source>
        <strain evidence="3 4">ATCC 29551</strain>
    </source>
</reference>
<proteinExistence type="predicted"/>
<evidence type="ECO:0000256" key="1">
    <source>
        <dbReference type="SAM" id="SignalP"/>
    </source>
</evidence>
<dbReference type="EMBL" id="MUGY01000001">
    <property type="protein sequence ID" value="OXA98411.1"/>
    <property type="molecule type" value="Genomic_DNA"/>
</dbReference>
<accession>A0ABX4CN64</accession>
<sequence length="190" mass="21648">MKKIIILSLIIIANLSCKAQQIIPIEKAIDYRLAENGIPDNTYLKDINNLLDKYVGTWIGTYDNKTYNFRIDKFVNNYSGLTKEDVLLMRYIITNANGTQIENTMTLSDDNYLIIKGDYIQKSTYHLDYVGRESACGQLGTIYIEILKNSNNTKMKLYLLPEKIMISSSSCPQGISSQIMPINQIVLTKQ</sequence>